<keyword evidence="1" id="KW-1133">Transmembrane helix</keyword>
<name>A0A8J6F0K0_ELECQ</name>
<keyword evidence="4" id="KW-1185">Reference proteome</keyword>
<organism evidence="3 4">
    <name type="scientific">Eleutherodactylus coqui</name>
    <name type="common">Puerto Rican coqui</name>
    <dbReference type="NCBI Taxonomy" id="57060"/>
    <lineage>
        <taxon>Eukaryota</taxon>
        <taxon>Metazoa</taxon>
        <taxon>Chordata</taxon>
        <taxon>Craniata</taxon>
        <taxon>Vertebrata</taxon>
        <taxon>Euteleostomi</taxon>
        <taxon>Amphibia</taxon>
        <taxon>Batrachia</taxon>
        <taxon>Anura</taxon>
        <taxon>Neobatrachia</taxon>
        <taxon>Hyloidea</taxon>
        <taxon>Eleutherodactylidae</taxon>
        <taxon>Eleutherodactylinae</taxon>
        <taxon>Eleutherodactylus</taxon>
        <taxon>Eleutherodactylus</taxon>
    </lineage>
</organism>
<keyword evidence="1" id="KW-0472">Membrane</keyword>
<keyword evidence="1" id="KW-0812">Transmembrane</keyword>
<feature type="transmembrane region" description="Helical" evidence="1">
    <location>
        <begin position="6"/>
        <end position="28"/>
    </location>
</feature>
<feature type="domain" description="P-type ATPase C-terminal" evidence="2">
    <location>
        <begin position="1"/>
        <end position="69"/>
    </location>
</feature>
<dbReference type="AlphaFoldDB" id="A0A8J6F0K0"/>
<comment type="caution">
    <text evidence="3">The sequence shown here is derived from an EMBL/GenBank/DDBJ whole genome shotgun (WGS) entry which is preliminary data.</text>
</comment>
<evidence type="ECO:0000256" key="1">
    <source>
        <dbReference type="SAM" id="Phobius"/>
    </source>
</evidence>
<evidence type="ECO:0000313" key="4">
    <source>
        <dbReference type="Proteomes" id="UP000770717"/>
    </source>
</evidence>
<dbReference type="Pfam" id="PF16212">
    <property type="entry name" value="PhoLip_ATPase_C"/>
    <property type="match status" value="1"/>
</dbReference>
<evidence type="ECO:0000313" key="3">
    <source>
        <dbReference type="EMBL" id="KAG9478405.1"/>
    </source>
</evidence>
<accession>A0A8J6F0K0</accession>
<evidence type="ECO:0000259" key="2">
    <source>
        <dbReference type="Pfam" id="PF16212"/>
    </source>
</evidence>
<reference evidence="3" key="1">
    <citation type="thesis" date="2020" institute="ProQuest LLC" country="789 East Eisenhower Parkway, Ann Arbor, MI, USA">
        <title>Comparative Genomics and Chromosome Evolution.</title>
        <authorList>
            <person name="Mudd A.B."/>
        </authorList>
    </citation>
    <scope>NUCLEOTIDE SEQUENCE</scope>
    <source>
        <strain evidence="3">HN-11 Male</strain>
        <tissue evidence="3">Kidney and liver</tissue>
    </source>
</reference>
<feature type="transmembrane region" description="Helical" evidence="1">
    <location>
        <begin position="40"/>
        <end position="59"/>
    </location>
</feature>
<dbReference type="InterPro" id="IPR032630">
    <property type="entry name" value="P_typ_ATPase_c"/>
</dbReference>
<proteinExistence type="predicted"/>
<dbReference type="EMBL" id="WNTK01000009">
    <property type="protein sequence ID" value="KAG9478405.1"/>
    <property type="molecule type" value="Genomic_DNA"/>
</dbReference>
<gene>
    <name evidence="3" type="ORF">GDO78_013428</name>
</gene>
<dbReference type="Proteomes" id="UP000770717">
    <property type="component" value="Unassembled WGS sequence"/>
</dbReference>
<protein>
    <recommendedName>
        <fullName evidence="2">P-type ATPase C-terminal domain-containing protein</fullName>
    </recommendedName>
</protein>
<dbReference type="OrthoDB" id="9832441at2759"/>
<sequence length="108" mass="12596">MNHLVIWGSLAFYVIFSIFWGGIIWPFLRQQRMYFVFSHMLTSVSVWLAIILLIFISLYPEILLIVLRNLRSAGQKRKMCTKPSVSESSRSTVRPLLLRTFSDESNVL</sequence>